<dbReference type="Proteomes" id="UP000054858">
    <property type="component" value="Unassembled WGS sequence"/>
</dbReference>
<dbReference type="AlphaFoldDB" id="A0A0W0X066"/>
<dbReference type="PANTHER" id="PTHR43317:SF1">
    <property type="entry name" value="THERMOSPERMINE SYNTHASE ACAULIS5"/>
    <property type="match status" value="1"/>
</dbReference>
<dbReference type="SUPFAM" id="SSF53335">
    <property type="entry name" value="S-adenosyl-L-methionine-dependent methyltransferases"/>
    <property type="match status" value="1"/>
</dbReference>
<reference evidence="2 3" key="1">
    <citation type="submission" date="2015-11" db="EMBL/GenBank/DDBJ databases">
        <title>Genomic analysis of 38 Legionella species identifies large and diverse effector repertoires.</title>
        <authorList>
            <person name="Burstein D."/>
            <person name="Amaro F."/>
            <person name="Zusman T."/>
            <person name="Lifshitz Z."/>
            <person name="Cohen O."/>
            <person name="Gilbert J.A."/>
            <person name="Pupko T."/>
            <person name="Shuman H.A."/>
            <person name="Segal G."/>
        </authorList>
    </citation>
    <scope>NUCLEOTIDE SEQUENCE [LARGE SCALE GENOMIC DNA]</scope>
    <source>
        <strain evidence="2 3">Oak Ridge-10</strain>
    </source>
</reference>
<dbReference type="EMBL" id="LNYP01000029">
    <property type="protein sequence ID" value="KTD37953.1"/>
    <property type="molecule type" value="Genomic_DNA"/>
</dbReference>
<comment type="caution">
    <text evidence="2">The sequence shown here is derived from an EMBL/GenBank/DDBJ whole genome shotgun (WGS) entry which is preliminary data.</text>
</comment>
<dbReference type="PATRIC" id="fig|29423.5.peg.1706"/>
<name>A0A0W0X066_9GAMM</name>
<evidence type="ECO:0000313" key="2">
    <source>
        <dbReference type="EMBL" id="KTD37953.1"/>
    </source>
</evidence>
<sequence length="224" mass="25523">MHQNLLYRWLTLGNDDIQTLINRHHPGKPILDYIKPLTVGVRAQPANCCLLGLGGAGVAHALSSHLMDFQLDVVEYDNEIIELAHTYFMLDRLKHLKIIHQDANLFIQDSQATYQHIMIDLSDAHAFPEHCNNDLFFEHCRRLLLPEGTLAINLANLHEQWPVLQHIRTHFKQAIISLPVKGSANMVILASRTENALALAKLLKKNQQLKQLSWDSHWGCIAEI</sequence>
<dbReference type="Gene3D" id="3.40.50.150">
    <property type="entry name" value="Vaccinia Virus protein VP39"/>
    <property type="match status" value="1"/>
</dbReference>
<keyword evidence="1" id="KW-0620">Polyamine biosynthesis</keyword>
<dbReference type="GO" id="GO:0006596">
    <property type="term" value="P:polyamine biosynthetic process"/>
    <property type="evidence" value="ECO:0007669"/>
    <property type="project" value="UniProtKB-KW"/>
</dbReference>
<protein>
    <submittedName>
        <fullName evidence="2">Spermidine synthase</fullName>
    </submittedName>
</protein>
<organism evidence="2 3">
    <name type="scientific">Legionella oakridgensis</name>
    <dbReference type="NCBI Taxonomy" id="29423"/>
    <lineage>
        <taxon>Bacteria</taxon>
        <taxon>Pseudomonadati</taxon>
        <taxon>Pseudomonadota</taxon>
        <taxon>Gammaproteobacteria</taxon>
        <taxon>Legionellales</taxon>
        <taxon>Legionellaceae</taxon>
        <taxon>Legionella</taxon>
    </lineage>
</organism>
<proteinExistence type="predicted"/>
<gene>
    <name evidence="2" type="ORF">Loak_1629</name>
</gene>
<evidence type="ECO:0000313" key="3">
    <source>
        <dbReference type="Proteomes" id="UP000054858"/>
    </source>
</evidence>
<accession>A0A0W0X066</accession>
<evidence type="ECO:0000256" key="1">
    <source>
        <dbReference type="ARBA" id="ARBA00023115"/>
    </source>
</evidence>
<dbReference type="NCBIfam" id="NF037959">
    <property type="entry name" value="MFS_SpdSyn"/>
    <property type="match status" value="1"/>
</dbReference>
<dbReference type="InterPro" id="IPR029063">
    <property type="entry name" value="SAM-dependent_MTases_sf"/>
</dbReference>
<dbReference type="Pfam" id="PF01564">
    <property type="entry name" value="Spermine_synth"/>
    <property type="match status" value="1"/>
</dbReference>
<dbReference type="PANTHER" id="PTHR43317">
    <property type="entry name" value="THERMOSPERMINE SYNTHASE ACAULIS5"/>
    <property type="match status" value="1"/>
</dbReference>